<feature type="domain" description="Helicase-associated" evidence="2">
    <location>
        <begin position="203"/>
        <end position="257"/>
    </location>
</feature>
<sequence length="384" mass="43300">MDINAQEPAGDPQEERQQSLPPPPLPIPEEDSTLASGMICKPEALPEVGDSIIRKPEGNGSSSNHEWQAQKWEEKYREVKEYKELNETCNVPQSFGALGRWVDRQRVFYRKGELSEARINALNELGFEWSPKSKMPNWEDRLGELKEFKRQHGHCNVSQNSCQLGEWANTQRKRKRQGKLPAARQAALEEIGFLWELNNNMPSWDARYLELEQYRLLNGDCNVPKSHKALGKWVSNQRQRRSKMSKERIQKMEALGFLWNPGKGRINNRKKSTPSVHLSSLTQGEDVSDEVMAATVAGLSHATRNVEVMAALATKRAAEEANEGALGRDHPIAEGVVASDVEQVQIELAQPEFASSGTEDAAREQASEVRPPQDEDTTEHQCEV</sequence>
<feature type="compositionally biased region" description="Basic and acidic residues" evidence="1">
    <location>
        <begin position="360"/>
        <end position="384"/>
    </location>
</feature>
<feature type="domain" description="Helicase-associated" evidence="2">
    <location>
        <begin position="137"/>
        <end position="193"/>
    </location>
</feature>
<evidence type="ECO:0000256" key="1">
    <source>
        <dbReference type="SAM" id="MobiDB-lite"/>
    </source>
</evidence>
<evidence type="ECO:0000313" key="4">
    <source>
        <dbReference type="Proteomes" id="UP000266841"/>
    </source>
</evidence>
<evidence type="ECO:0000259" key="2">
    <source>
        <dbReference type="Pfam" id="PF03457"/>
    </source>
</evidence>
<gene>
    <name evidence="3" type="ORF">THAOC_21561</name>
</gene>
<dbReference type="Proteomes" id="UP000266841">
    <property type="component" value="Unassembled WGS sequence"/>
</dbReference>
<keyword evidence="4" id="KW-1185">Reference proteome</keyword>
<name>K0RZ49_THAOC</name>
<reference evidence="3 4" key="1">
    <citation type="journal article" date="2012" name="Genome Biol.">
        <title>Genome and low-iron response of an oceanic diatom adapted to chronic iron limitation.</title>
        <authorList>
            <person name="Lommer M."/>
            <person name="Specht M."/>
            <person name="Roy A.S."/>
            <person name="Kraemer L."/>
            <person name="Andreson R."/>
            <person name="Gutowska M.A."/>
            <person name="Wolf J."/>
            <person name="Bergner S.V."/>
            <person name="Schilhabel M.B."/>
            <person name="Klostermeier U.C."/>
            <person name="Beiko R.G."/>
            <person name="Rosenstiel P."/>
            <person name="Hippler M."/>
            <person name="Laroche J."/>
        </authorList>
    </citation>
    <scope>NUCLEOTIDE SEQUENCE [LARGE SCALE GENOMIC DNA]</scope>
    <source>
        <strain evidence="3 4">CCMP1005</strain>
    </source>
</reference>
<proteinExistence type="predicted"/>
<feature type="region of interest" description="Disordered" evidence="1">
    <location>
        <begin position="47"/>
        <end position="69"/>
    </location>
</feature>
<protein>
    <recommendedName>
        <fullName evidence="2">Helicase-associated domain-containing protein</fullName>
    </recommendedName>
</protein>
<dbReference type="AlphaFoldDB" id="K0RZ49"/>
<evidence type="ECO:0000313" key="3">
    <source>
        <dbReference type="EMBL" id="EJK58325.1"/>
    </source>
</evidence>
<dbReference type="EMBL" id="AGNL01025581">
    <property type="protein sequence ID" value="EJK58325.1"/>
    <property type="molecule type" value="Genomic_DNA"/>
</dbReference>
<dbReference type="Gene3D" id="6.10.140.530">
    <property type="match status" value="3"/>
</dbReference>
<dbReference type="OrthoDB" id="44064at2759"/>
<dbReference type="PANTHER" id="PTHR33418">
    <property type="entry name" value="HELICASE-ASSOCIATED"/>
    <property type="match status" value="1"/>
</dbReference>
<comment type="caution">
    <text evidence="3">The sequence shown here is derived from an EMBL/GenBank/DDBJ whole genome shotgun (WGS) entry which is preliminary data.</text>
</comment>
<organism evidence="3 4">
    <name type="scientific">Thalassiosira oceanica</name>
    <name type="common">Marine diatom</name>
    <dbReference type="NCBI Taxonomy" id="159749"/>
    <lineage>
        <taxon>Eukaryota</taxon>
        <taxon>Sar</taxon>
        <taxon>Stramenopiles</taxon>
        <taxon>Ochrophyta</taxon>
        <taxon>Bacillariophyta</taxon>
        <taxon>Coscinodiscophyceae</taxon>
        <taxon>Thalassiosirophycidae</taxon>
        <taxon>Thalassiosirales</taxon>
        <taxon>Thalassiosiraceae</taxon>
        <taxon>Thalassiosira</taxon>
    </lineage>
</organism>
<feature type="region of interest" description="Disordered" evidence="1">
    <location>
        <begin position="348"/>
        <end position="384"/>
    </location>
</feature>
<feature type="region of interest" description="Disordered" evidence="1">
    <location>
        <begin position="1"/>
        <end position="34"/>
    </location>
</feature>
<accession>K0RZ49</accession>
<dbReference type="PANTHER" id="PTHR33418:SF1">
    <property type="entry name" value="HELICASE-ASSOCIATED DOMAIN-CONTAINING PROTEIN"/>
    <property type="match status" value="1"/>
</dbReference>
<dbReference type="Pfam" id="PF03457">
    <property type="entry name" value="HA"/>
    <property type="match status" value="3"/>
</dbReference>
<feature type="domain" description="Helicase-associated" evidence="2">
    <location>
        <begin position="69"/>
        <end position="127"/>
    </location>
</feature>
<dbReference type="InterPro" id="IPR005114">
    <property type="entry name" value="Helicase_assoc"/>
</dbReference>